<dbReference type="PANTHER" id="PTHR21366">
    <property type="entry name" value="GLYOXALASE FAMILY PROTEIN"/>
    <property type="match status" value="1"/>
</dbReference>
<dbReference type="PROSITE" id="PS51819">
    <property type="entry name" value="VOC"/>
    <property type="match status" value="1"/>
</dbReference>
<protein>
    <submittedName>
        <fullName evidence="3">Catechol 2,3-dioxygenase-like lactoylglutathione lyase family enzyme</fullName>
    </submittedName>
</protein>
<dbReference type="GO" id="GO:0004462">
    <property type="term" value="F:lactoylglutathione lyase activity"/>
    <property type="evidence" value="ECO:0007669"/>
    <property type="project" value="InterPro"/>
</dbReference>
<dbReference type="SUPFAM" id="SSF54593">
    <property type="entry name" value="Glyoxalase/Bleomycin resistance protein/Dihydroxybiphenyl dioxygenase"/>
    <property type="match status" value="1"/>
</dbReference>
<feature type="domain" description="VOC" evidence="2">
    <location>
        <begin position="5"/>
        <end position="125"/>
    </location>
</feature>
<dbReference type="OrthoDB" id="9800322at2"/>
<keyword evidence="3" id="KW-0223">Dioxygenase</keyword>
<dbReference type="InterPro" id="IPR029068">
    <property type="entry name" value="Glyas_Bleomycin-R_OHBP_Dase"/>
</dbReference>
<keyword evidence="3" id="KW-0456">Lyase</keyword>
<dbReference type="InterPro" id="IPR050383">
    <property type="entry name" value="GlyoxalaseI/FosfomycinResist"/>
</dbReference>
<keyword evidence="4" id="KW-1185">Reference proteome</keyword>
<sequence length="128" mass="14233">MNIDRIDHVVLTVKDIQQTCDFYENVLGFEVVVFKQGRTALHFGEQKLNLHQRGNEFEPKAAAPTPGSVDLCFIAETPIETVRRELEAKGVSVEVGPVEQIGAVGKLLSVYLRDPDRNLIEIANYVPG</sequence>
<accession>A0A841K2F0</accession>
<dbReference type="InterPro" id="IPR018146">
    <property type="entry name" value="Glyoxalase_1_CS"/>
</dbReference>
<dbReference type="GO" id="GO:0046872">
    <property type="term" value="F:metal ion binding"/>
    <property type="evidence" value="ECO:0007669"/>
    <property type="project" value="UniProtKB-KW"/>
</dbReference>
<dbReference type="GO" id="GO:0051213">
    <property type="term" value="F:dioxygenase activity"/>
    <property type="evidence" value="ECO:0007669"/>
    <property type="project" value="UniProtKB-KW"/>
</dbReference>
<keyword evidence="1" id="KW-0479">Metal-binding</keyword>
<gene>
    <name evidence="3" type="ORF">HNQ77_004748</name>
</gene>
<comment type="caution">
    <text evidence="3">The sequence shown here is derived from an EMBL/GenBank/DDBJ whole genome shotgun (WGS) entry which is preliminary data.</text>
</comment>
<evidence type="ECO:0000313" key="3">
    <source>
        <dbReference type="EMBL" id="MBB6146767.1"/>
    </source>
</evidence>
<dbReference type="Pfam" id="PF00903">
    <property type="entry name" value="Glyoxalase"/>
    <property type="match status" value="1"/>
</dbReference>
<name>A0A841K2F0_9BACT</name>
<organism evidence="3 4">
    <name type="scientific">Silvibacterium bohemicum</name>
    <dbReference type="NCBI Taxonomy" id="1577686"/>
    <lineage>
        <taxon>Bacteria</taxon>
        <taxon>Pseudomonadati</taxon>
        <taxon>Acidobacteriota</taxon>
        <taxon>Terriglobia</taxon>
        <taxon>Terriglobales</taxon>
        <taxon>Acidobacteriaceae</taxon>
        <taxon>Silvibacterium</taxon>
    </lineage>
</organism>
<dbReference type="RefSeq" id="WP_050061355.1">
    <property type="nucleotide sequence ID" value="NZ_JACHEK010000011.1"/>
</dbReference>
<proteinExistence type="predicted"/>
<dbReference type="InterPro" id="IPR004360">
    <property type="entry name" value="Glyas_Fos-R_dOase_dom"/>
</dbReference>
<dbReference type="Proteomes" id="UP000538666">
    <property type="component" value="Unassembled WGS sequence"/>
</dbReference>
<evidence type="ECO:0000256" key="1">
    <source>
        <dbReference type="ARBA" id="ARBA00022723"/>
    </source>
</evidence>
<dbReference type="EMBL" id="JACHEK010000011">
    <property type="protein sequence ID" value="MBB6146767.1"/>
    <property type="molecule type" value="Genomic_DNA"/>
</dbReference>
<dbReference type="PANTHER" id="PTHR21366:SF14">
    <property type="entry name" value="GLYOXALASE DOMAIN-CONTAINING PROTEIN 5"/>
    <property type="match status" value="1"/>
</dbReference>
<reference evidence="3 4" key="1">
    <citation type="submission" date="2020-08" db="EMBL/GenBank/DDBJ databases">
        <title>Genomic Encyclopedia of Type Strains, Phase IV (KMG-IV): sequencing the most valuable type-strain genomes for metagenomic binning, comparative biology and taxonomic classification.</title>
        <authorList>
            <person name="Goeker M."/>
        </authorList>
    </citation>
    <scope>NUCLEOTIDE SEQUENCE [LARGE SCALE GENOMIC DNA]</scope>
    <source>
        <strain evidence="3 4">DSM 103733</strain>
    </source>
</reference>
<dbReference type="PROSITE" id="PS00934">
    <property type="entry name" value="GLYOXALASE_I_1"/>
    <property type="match status" value="1"/>
</dbReference>
<evidence type="ECO:0000313" key="4">
    <source>
        <dbReference type="Proteomes" id="UP000538666"/>
    </source>
</evidence>
<dbReference type="CDD" id="cd07253">
    <property type="entry name" value="GLOD5"/>
    <property type="match status" value="1"/>
</dbReference>
<keyword evidence="3" id="KW-0560">Oxidoreductase</keyword>
<dbReference type="AlphaFoldDB" id="A0A841K2F0"/>
<evidence type="ECO:0000259" key="2">
    <source>
        <dbReference type="PROSITE" id="PS51819"/>
    </source>
</evidence>
<dbReference type="Gene3D" id="3.10.180.10">
    <property type="entry name" value="2,3-Dihydroxybiphenyl 1,2-Dioxygenase, domain 1"/>
    <property type="match status" value="1"/>
</dbReference>
<dbReference type="InterPro" id="IPR037523">
    <property type="entry name" value="VOC_core"/>
</dbReference>